<reference evidence="2 3" key="1">
    <citation type="submission" date="2018-10" db="EMBL/GenBank/DDBJ databases">
        <authorList>
            <person name="Ekblom R."/>
            <person name="Jareborg N."/>
        </authorList>
    </citation>
    <scope>NUCLEOTIDE SEQUENCE [LARGE SCALE GENOMIC DNA]</scope>
    <source>
        <tissue evidence="2">Muscle</tissue>
    </source>
</reference>
<proteinExistence type="predicted"/>
<dbReference type="AlphaFoldDB" id="A0A9X9Q0F9"/>
<accession>A0A9X9Q0F9</accession>
<feature type="region of interest" description="Disordered" evidence="1">
    <location>
        <begin position="153"/>
        <end position="185"/>
    </location>
</feature>
<evidence type="ECO:0000256" key="1">
    <source>
        <dbReference type="SAM" id="MobiDB-lite"/>
    </source>
</evidence>
<feature type="non-terminal residue" evidence="2">
    <location>
        <position position="1"/>
    </location>
</feature>
<dbReference type="EMBL" id="CYRY02014617">
    <property type="protein sequence ID" value="VCW84579.1"/>
    <property type="molecule type" value="Genomic_DNA"/>
</dbReference>
<keyword evidence="3" id="KW-1185">Reference proteome</keyword>
<name>A0A9X9Q0F9_GULGU</name>
<comment type="caution">
    <text evidence="2">The sequence shown here is derived from an EMBL/GenBank/DDBJ whole genome shotgun (WGS) entry which is preliminary data.</text>
</comment>
<dbReference type="Proteomes" id="UP000269945">
    <property type="component" value="Unassembled WGS sequence"/>
</dbReference>
<gene>
    <name evidence="2" type="ORF">BN2614_LOCUS10</name>
</gene>
<organism evidence="2 3">
    <name type="scientific">Gulo gulo</name>
    <name type="common">Wolverine</name>
    <name type="synonym">Gluton</name>
    <dbReference type="NCBI Taxonomy" id="48420"/>
    <lineage>
        <taxon>Eukaryota</taxon>
        <taxon>Metazoa</taxon>
        <taxon>Chordata</taxon>
        <taxon>Craniata</taxon>
        <taxon>Vertebrata</taxon>
        <taxon>Euteleostomi</taxon>
        <taxon>Mammalia</taxon>
        <taxon>Eutheria</taxon>
        <taxon>Laurasiatheria</taxon>
        <taxon>Carnivora</taxon>
        <taxon>Caniformia</taxon>
        <taxon>Musteloidea</taxon>
        <taxon>Mustelidae</taxon>
        <taxon>Guloninae</taxon>
        <taxon>Gulo</taxon>
    </lineage>
</organism>
<protein>
    <submittedName>
        <fullName evidence="2">Uncharacterized protein</fullName>
    </submittedName>
</protein>
<feature type="compositionally biased region" description="Polar residues" evidence="1">
    <location>
        <begin position="174"/>
        <end position="185"/>
    </location>
</feature>
<evidence type="ECO:0000313" key="2">
    <source>
        <dbReference type="EMBL" id="VCW84579.1"/>
    </source>
</evidence>
<feature type="non-terminal residue" evidence="2">
    <location>
        <position position="199"/>
    </location>
</feature>
<feature type="compositionally biased region" description="Low complexity" evidence="1">
    <location>
        <begin position="157"/>
        <end position="170"/>
    </location>
</feature>
<evidence type="ECO:0000313" key="3">
    <source>
        <dbReference type="Proteomes" id="UP000269945"/>
    </source>
</evidence>
<sequence>WTPHTRQATFASCRRSTSGCRRRLSLIGSTTSSSTAGWLSRSRTYTQSWLMAPTYFGCWSSSQGRPCHPPAGAACGHTSWRTAAVLWLSSRPRCQYLSLDQRTSWMETRPSSWDSSGSSFCVSRSPTSPWTGRSLGPAQRCCPPRKLCWSGARGRRPAMPMSTSPTSPAAGVTGSASGPSSTHTDQTCLTTVPCIRSVH</sequence>